<gene>
    <name evidence="2" type="ORF">M9Y10_004608</name>
</gene>
<dbReference type="Gene3D" id="1.25.40.10">
    <property type="entry name" value="Tetratricopeptide repeat domain"/>
    <property type="match status" value="1"/>
</dbReference>
<feature type="compositionally biased region" description="Low complexity" evidence="1">
    <location>
        <begin position="408"/>
        <end position="422"/>
    </location>
</feature>
<proteinExistence type="predicted"/>
<dbReference type="PANTHER" id="PTHR44749:SF1">
    <property type="entry name" value="TETRATRICOPEPTIDE-LIKE HELICAL DOMAIN-CONTAINING PROTEIN"/>
    <property type="match status" value="1"/>
</dbReference>
<dbReference type="InterPro" id="IPR044650">
    <property type="entry name" value="SRFR1-like"/>
</dbReference>
<dbReference type="InterPro" id="IPR011990">
    <property type="entry name" value="TPR-like_helical_dom_sf"/>
</dbReference>
<feature type="region of interest" description="Disordered" evidence="1">
    <location>
        <begin position="401"/>
        <end position="422"/>
    </location>
</feature>
<protein>
    <submittedName>
        <fullName evidence="2">Uncharacterized protein</fullName>
    </submittedName>
</protein>
<comment type="caution">
    <text evidence="2">The sequence shown here is derived from an EMBL/GenBank/DDBJ whole genome shotgun (WGS) entry which is preliminary data.</text>
</comment>
<feature type="region of interest" description="Disordered" evidence="1">
    <location>
        <begin position="440"/>
        <end position="476"/>
    </location>
</feature>
<name>A0ABR2JJH3_9EUKA</name>
<organism evidence="2 3">
    <name type="scientific">Tritrichomonas musculus</name>
    <dbReference type="NCBI Taxonomy" id="1915356"/>
    <lineage>
        <taxon>Eukaryota</taxon>
        <taxon>Metamonada</taxon>
        <taxon>Parabasalia</taxon>
        <taxon>Tritrichomonadida</taxon>
        <taxon>Tritrichomonadidae</taxon>
        <taxon>Tritrichomonas</taxon>
    </lineage>
</organism>
<dbReference type="PANTHER" id="PTHR44749">
    <property type="entry name" value="SUPPRESSOR OF RPS4-RLD 1"/>
    <property type="match status" value="1"/>
</dbReference>
<evidence type="ECO:0000313" key="2">
    <source>
        <dbReference type="EMBL" id="KAK8877845.1"/>
    </source>
</evidence>
<evidence type="ECO:0000313" key="3">
    <source>
        <dbReference type="Proteomes" id="UP001470230"/>
    </source>
</evidence>
<dbReference type="Proteomes" id="UP001470230">
    <property type="component" value="Unassembled WGS sequence"/>
</dbReference>
<dbReference type="SUPFAM" id="SSF48452">
    <property type="entry name" value="TPR-like"/>
    <property type="match status" value="1"/>
</dbReference>
<reference evidence="2 3" key="1">
    <citation type="submission" date="2024-04" db="EMBL/GenBank/DDBJ databases">
        <title>Tritrichomonas musculus Genome.</title>
        <authorList>
            <person name="Alves-Ferreira E."/>
            <person name="Grigg M."/>
            <person name="Lorenzi H."/>
            <person name="Galac M."/>
        </authorList>
    </citation>
    <scope>NUCLEOTIDE SEQUENCE [LARGE SCALE GENOMIC DNA]</scope>
    <source>
        <strain evidence="2 3">EAF2021</strain>
    </source>
</reference>
<keyword evidence="3" id="KW-1185">Reference proteome</keyword>
<sequence>MNGNLNSLLLGNIAFNKDEYADAIRCYTAAGNSNSKSMRSDAFLNRALAHKKLGLTHHARNDFSEAVHSPYKNILVDSVKKKVLLPDDDQVNDIIIDNNSNYGNLFQQFHSNNSYIHSHYNYNNHMKIKNSYKNRIAPKDKLEKCFTNTDFFLECSKIQDIKDQNSFQFSSSFKRRAELNRISDFITTLQDSQCGIALGTNSPNYWLYKARASFTLQQLETALNCINYFEQRKQQNLGRRDTSQASSNYIKANALTTINALKKLYTEKTIENKRNPNSIASAPENYFYEINNNRLFRISFNITHGRISEVLYDDPTHPLVLFATRELPMQLEKIIINRSPFLSQLLDGIRETLYFKGSRLYRVLKPDLGIEKSVQEKWYQTVKGVPRLILQIFPQITGINARKDTNDENNTNSKSDSDDIINYSSSDSSYNDSCTNFMHENVQESDPSPFGNDDKSKIVDSDDQPSTNENLKKKNPIPKNFASKLLEQSLSIGIKICPERASFRDAALAGLATLEISQLITNWILRKNVVNESIDENYENELEIIENEAKEAIYPSFDLILSIVSSWLRFSYPIFPIFPSRSIPHSTEKVEIVSSGTPSNQAQFDTYGPLFMRKIVESLISHKSVAGSFSQFGGAKIDVKRPETVLSFTKTPINVILEPSKARLYLKPQCFGSYDFGIVIGEDEIEKDKKYDELPDLWESIINSSSININDNKNSDLNELIANQSDDDDNDDNILKLIFKFWFDWTLAQPLLSFSTAAGQIVFASLLHAFFGLIIDDGMPVDSDLKLKSFLASSNDEFVNEMLRNLVVKYAGYDFESVIDTLPDMQYRTAILLDIPDDDK</sequence>
<evidence type="ECO:0000256" key="1">
    <source>
        <dbReference type="SAM" id="MobiDB-lite"/>
    </source>
</evidence>
<dbReference type="EMBL" id="JAPFFF010000011">
    <property type="protein sequence ID" value="KAK8877845.1"/>
    <property type="molecule type" value="Genomic_DNA"/>
</dbReference>
<accession>A0ABR2JJH3</accession>